<dbReference type="EMBL" id="CP115450">
    <property type="protein sequence ID" value="WBP85110.1"/>
    <property type="molecule type" value="Genomic_DNA"/>
</dbReference>
<organism evidence="3 4">
    <name type="scientific">Kitasatospora cathayae</name>
    <dbReference type="NCBI Taxonomy" id="3004092"/>
    <lineage>
        <taxon>Bacteria</taxon>
        <taxon>Bacillati</taxon>
        <taxon>Actinomycetota</taxon>
        <taxon>Actinomycetes</taxon>
        <taxon>Kitasatosporales</taxon>
        <taxon>Streptomycetaceae</taxon>
        <taxon>Kitasatospora</taxon>
    </lineage>
</organism>
<dbReference type="Proteomes" id="UP001212821">
    <property type="component" value="Chromosome"/>
</dbReference>
<feature type="region of interest" description="Disordered" evidence="2">
    <location>
        <begin position="131"/>
        <end position="165"/>
    </location>
</feature>
<dbReference type="RefSeq" id="WP_270140836.1">
    <property type="nucleotide sequence ID" value="NZ_CP115450.1"/>
</dbReference>
<keyword evidence="1" id="KW-0479">Metal-binding</keyword>
<dbReference type="Gene3D" id="2.60.40.420">
    <property type="entry name" value="Cupredoxins - blue copper proteins"/>
    <property type="match status" value="1"/>
</dbReference>
<evidence type="ECO:0000313" key="4">
    <source>
        <dbReference type="Proteomes" id="UP001212821"/>
    </source>
</evidence>
<evidence type="ECO:0000313" key="3">
    <source>
        <dbReference type="EMBL" id="WBP85110.1"/>
    </source>
</evidence>
<accession>A0ABY7PXE3</accession>
<gene>
    <name evidence="3" type="ORF">O1G21_04085</name>
</gene>
<keyword evidence="4" id="KW-1185">Reference proteome</keyword>
<name>A0ABY7PXE3_9ACTN</name>
<dbReference type="SUPFAM" id="SSF49503">
    <property type="entry name" value="Cupredoxins"/>
    <property type="match status" value="1"/>
</dbReference>
<dbReference type="InterPro" id="IPR008972">
    <property type="entry name" value="Cupredoxin"/>
</dbReference>
<dbReference type="PROSITE" id="PS00079">
    <property type="entry name" value="MULTICOPPER_OXIDASE1"/>
    <property type="match status" value="1"/>
</dbReference>
<sequence length="204" mass="20622">MSTDRRRRMRVALAGAVAALVLGIATTVLLATTGAFRGTAPETWRAPGARCAAPALPGQVVDVTTVDMGPGMMGGPNGHTPMSGGPGWYGMGMMRLVAHQGTVAAGTVSLRVFNAGALTHEVVVLPLPAGQTAGDRLTGPDGRVDEAGSLGEASRSCGAGAGDGITSGATGWTTVTLQPGRYELVCDFPGHYPAGMHTELDVTP</sequence>
<reference evidence="4" key="1">
    <citation type="submission" date="2022-12" db="EMBL/GenBank/DDBJ databases">
        <authorList>
            <person name="Mo P."/>
        </authorList>
    </citation>
    <scope>NUCLEOTIDE SEQUENCE [LARGE SCALE GENOMIC DNA]</scope>
    <source>
        <strain evidence="4">HUAS 3-15</strain>
    </source>
</reference>
<evidence type="ECO:0000256" key="2">
    <source>
        <dbReference type="SAM" id="MobiDB-lite"/>
    </source>
</evidence>
<protein>
    <recommendedName>
        <fullName evidence="5">Blue (type 1) copper domain-containing protein</fullName>
    </recommendedName>
</protein>
<dbReference type="InterPro" id="IPR033138">
    <property type="entry name" value="Cu_oxidase_CS"/>
</dbReference>
<evidence type="ECO:0000256" key="1">
    <source>
        <dbReference type="ARBA" id="ARBA00022723"/>
    </source>
</evidence>
<proteinExistence type="predicted"/>
<evidence type="ECO:0008006" key="5">
    <source>
        <dbReference type="Google" id="ProtNLM"/>
    </source>
</evidence>